<keyword evidence="7" id="KW-0548">Nucleotidyltransferase</keyword>
<dbReference type="PROSITE" id="PS50173">
    <property type="entry name" value="UMUC"/>
    <property type="match status" value="1"/>
</dbReference>
<dbReference type="GO" id="GO:0006281">
    <property type="term" value="P:DNA repair"/>
    <property type="evidence" value="ECO:0007669"/>
    <property type="project" value="UniProtKB-KW"/>
</dbReference>
<dbReference type="Pfam" id="PF13438">
    <property type="entry name" value="DUF4113"/>
    <property type="match status" value="1"/>
</dbReference>
<dbReference type="Pfam" id="PF11799">
    <property type="entry name" value="IMS_C"/>
    <property type="match status" value="1"/>
</dbReference>
<dbReference type="GO" id="GO:0003887">
    <property type="term" value="F:DNA-directed DNA polymerase activity"/>
    <property type="evidence" value="ECO:0007669"/>
    <property type="project" value="UniProtKB-KW"/>
</dbReference>
<keyword evidence="3" id="KW-0741">SOS mutagenesis</keyword>
<dbReference type="PANTHER" id="PTHR11076">
    <property type="entry name" value="DNA REPAIR POLYMERASE UMUC / TRANSFERASE FAMILY MEMBER"/>
    <property type="match status" value="1"/>
</dbReference>
<evidence type="ECO:0000313" key="8">
    <source>
        <dbReference type="Proteomes" id="UP000070578"/>
    </source>
</evidence>
<dbReference type="InterPro" id="IPR017961">
    <property type="entry name" value="DNA_pol_Y-fam_little_finger"/>
</dbReference>
<dbReference type="Pfam" id="PF00817">
    <property type="entry name" value="IMS"/>
    <property type="match status" value="1"/>
</dbReference>
<proteinExistence type="inferred from homology"/>
<feature type="domain" description="UmuC" evidence="6">
    <location>
        <begin position="5"/>
        <end position="190"/>
    </location>
</feature>
<comment type="similarity">
    <text evidence="1">Belongs to the DNA polymerase type-Y family.</text>
</comment>
<organism evidence="7 8">
    <name type="scientific">Candidatus Gallionella acididurans</name>
    <dbReference type="NCBI Taxonomy" id="1796491"/>
    <lineage>
        <taxon>Bacteria</taxon>
        <taxon>Pseudomonadati</taxon>
        <taxon>Pseudomonadota</taxon>
        <taxon>Betaproteobacteria</taxon>
        <taxon>Nitrosomonadales</taxon>
        <taxon>Gallionellaceae</taxon>
        <taxon>Gallionella</taxon>
    </lineage>
</organism>
<dbReference type="GO" id="GO:0005829">
    <property type="term" value="C:cytosol"/>
    <property type="evidence" value="ECO:0007669"/>
    <property type="project" value="TreeGrafter"/>
</dbReference>
<dbReference type="InterPro" id="IPR050116">
    <property type="entry name" value="DNA_polymerase-Y"/>
</dbReference>
<dbReference type="Gene3D" id="3.30.70.270">
    <property type="match status" value="1"/>
</dbReference>
<dbReference type="PATRIC" id="fig|1796491.3.peg.2360"/>
<dbReference type="InterPro" id="IPR001126">
    <property type="entry name" value="UmuC"/>
</dbReference>
<keyword evidence="2" id="KW-0227">DNA damage</keyword>
<dbReference type="GO" id="GO:0009432">
    <property type="term" value="P:SOS response"/>
    <property type="evidence" value="ECO:0007669"/>
    <property type="project" value="UniProtKB-KW"/>
</dbReference>
<dbReference type="InterPro" id="IPR025188">
    <property type="entry name" value="DUF4113"/>
</dbReference>
<dbReference type="EMBL" id="LSLI01000060">
    <property type="protein sequence ID" value="KXS31715.1"/>
    <property type="molecule type" value="Genomic_DNA"/>
</dbReference>
<protein>
    <submittedName>
        <fullName evidence="7">DNA-directed DNA polymerase</fullName>
    </submittedName>
</protein>
<keyword evidence="4" id="KW-0234">DNA repair</keyword>
<dbReference type="GO" id="GO:0003684">
    <property type="term" value="F:damaged DNA binding"/>
    <property type="evidence" value="ECO:0007669"/>
    <property type="project" value="InterPro"/>
</dbReference>
<evidence type="ECO:0000259" key="6">
    <source>
        <dbReference type="PROSITE" id="PS50173"/>
    </source>
</evidence>
<dbReference type="NCBIfam" id="NF002955">
    <property type="entry name" value="PRK03609.1"/>
    <property type="match status" value="1"/>
</dbReference>
<evidence type="ECO:0000256" key="2">
    <source>
        <dbReference type="ARBA" id="ARBA00022763"/>
    </source>
</evidence>
<dbReference type="PANTHER" id="PTHR11076:SF34">
    <property type="entry name" value="PROTEIN UMUC"/>
    <property type="match status" value="1"/>
</dbReference>
<accession>A0A139BSK8</accession>
<reference evidence="7 8" key="1">
    <citation type="submission" date="2016-02" db="EMBL/GenBank/DDBJ databases">
        <authorList>
            <person name="Wen L."/>
            <person name="He K."/>
            <person name="Yang H."/>
        </authorList>
    </citation>
    <scope>NUCLEOTIDE SEQUENCE [LARGE SCALE GENOMIC DNA]</scope>
    <source>
        <strain evidence="7">ShG14-8</strain>
    </source>
</reference>
<dbReference type="InterPro" id="IPR043502">
    <property type="entry name" value="DNA/RNA_pol_sf"/>
</dbReference>
<evidence type="ECO:0000256" key="3">
    <source>
        <dbReference type="ARBA" id="ARBA00023199"/>
    </source>
</evidence>
<reference evidence="7 8" key="2">
    <citation type="submission" date="2016-03" db="EMBL/GenBank/DDBJ databases">
        <title>New uncultured bacterium of the family Gallionellaceae from acid mine drainage: description and reconstruction of genome based on metagenomic analysis of microbial community.</title>
        <authorList>
            <person name="Kadnikov V."/>
            <person name="Ivasenko D."/>
            <person name="Beletsky A."/>
            <person name="Mardanov A."/>
            <person name="Danilova E."/>
            <person name="Pimenov N."/>
            <person name="Karnachuk O."/>
            <person name="Ravin N."/>
        </authorList>
    </citation>
    <scope>NUCLEOTIDE SEQUENCE [LARGE SCALE GENOMIC DNA]</scope>
    <source>
        <strain evidence="7">ShG14-8</strain>
    </source>
</reference>
<name>A0A139BSK8_9PROT</name>
<evidence type="ECO:0000256" key="1">
    <source>
        <dbReference type="ARBA" id="ARBA00010945"/>
    </source>
</evidence>
<evidence type="ECO:0000256" key="4">
    <source>
        <dbReference type="ARBA" id="ARBA00023204"/>
    </source>
</evidence>
<dbReference type="Proteomes" id="UP000070578">
    <property type="component" value="Unassembled WGS sequence"/>
</dbReference>
<comment type="caution">
    <text evidence="7">The sequence shown here is derived from an EMBL/GenBank/DDBJ whole genome shotgun (WGS) entry which is preliminary data.</text>
</comment>
<dbReference type="Gene3D" id="3.40.1170.60">
    <property type="match status" value="1"/>
</dbReference>
<dbReference type="AlphaFoldDB" id="A0A139BSK8"/>
<dbReference type="CDD" id="cd01700">
    <property type="entry name" value="PolY_Pol_V_umuC"/>
    <property type="match status" value="1"/>
</dbReference>
<keyword evidence="7" id="KW-0808">Transferase</keyword>
<evidence type="ECO:0000313" key="7">
    <source>
        <dbReference type="EMBL" id="KXS31715.1"/>
    </source>
</evidence>
<dbReference type="GO" id="GO:0042276">
    <property type="term" value="P:error-prone translesion synthesis"/>
    <property type="evidence" value="ECO:0007669"/>
    <property type="project" value="TreeGrafter"/>
</dbReference>
<evidence type="ECO:0000256" key="5">
    <source>
        <dbReference type="ARBA" id="ARBA00023236"/>
    </source>
</evidence>
<keyword evidence="5" id="KW-0742">SOS response</keyword>
<gene>
    <name evidence="7" type="ORF">AWT59_2160</name>
</gene>
<keyword evidence="7" id="KW-0239">DNA-directed DNA polymerase</keyword>
<sequence>MQRAIALVDCNNFYVSCERLFQPGLEGRPVVVLSNNDGCVVSRSQEVKDLGVKMAVPWFRMRDLARQHNIVALSSNYSLYADISNRVMSLLSRFSPGQEVYSIDESFLELTGIAVDHTGYARQMRLTVMQHVGIPVCVGIASSKTLSKLANHVAKKNPRYAGVCDFNGMTEAELNGLLARIDVGEVWGVGRRSADRLRDRDIRSALDLKRAAAKHIRSGFSVVFERIVAELNGVSCLELDQVAPAKQQIICSRSFGTPTSRLADLEQAVIAYTTRAAEKLRQQRSLCGGIQAYIRTNPHREQDAQHQSSMLMPLPEPSDDTRLLCRAALHGLRSIYRTGHAYQKAGIMLTGIIPAAARPQTLFDDVPSREKSEALMRTLDRINRSMGSGTIRLLGEGTGKPWAMRRQNVSNRYTTEWDELAVCKAHP</sequence>
<dbReference type="InterPro" id="IPR043128">
    <property type="entry name" value="Rev_trsase/Diguanyl_cyclase"/>
</dbReference>
<dbReference type="SUPFAM" id="SSF56672">
    <property type="entry name" value="DNA/RNA polymerases"/>
    <property type="match status" value="1"/>
</dbReference>